<proteinExistence type="predicted"/>
<accession>A0A8B9CWI2</accession>
<keyword evidence="2" id="KW-1185">Reference proteome</keyword>
<reference evidence="1" key="1">
    <citation type="submission" date="2025-08" db="UniProtKB">
        <authorList>
            <consortium name="Ensembl"/>
        </authorList>
    </citation>
    <scope>IDENTIFICATION</scope>
</reference>
<dbReference type="AlphaFoldDB" id="A0A8B9CWI2"/>
<dbReference type="Proteomes" id="UP000694426">
    <property type="component" value="Unplaced"/>
</dbReference>
<evidence type="ECO:0000313" key="2">
    <source>
        <dbReference type="Proteomes" id="UP000694426"/>
    </source>
</evidence>
<protein>
    <submittedName>
        <fullName evidence="1">Uncharacterized protein</fullName>
    </submittedName>
</protein>
<sequence>MDLYPSNNTLSSFGPALCSLLRKSTIVLERTFRFTFPGRKNLYLCICLPTVLPRTVTRLTQQKNTTLFYNGHHEVAPLKSSCEQQAQLPLREVHRSTAISTHWGIRVGIRFSFLSAAWRHLLTGHHSLRFYSQGIVTIFNSFPPGAVASLK</sequence>
<dbReference type="Ensembl" id="ENSABRT00000035314.1">
    <property type="protein sequence ID" value="ENSABRP00000025210.1"/>
    <property type="gene ID" value="ENSABRG00000021133.1"/>
</dbReference>
<evidence type="ECO:0000313" key="1">
    <source>
        <dbReference type="Ensembl" id="ENSABRP00000025210.1"/>
    </source>
</evidence>
<reference evidence="1" key="2">
    <citation type="submission" date="2025-09" db="UniProtKB">
        <authorList>
            <consortium name="Ensembl"/>
        </authorList>
    </citation>
    <scope>IDENTIFICATION</scope>
</reference>
<name>A0A8B9CWI2_9AVES</name>
<organism evidence="1 2">
    <name type="scientific">Anser brachyrhynchus</name>
    <name type="common">Pink-footed goose</name>
    <dbReference type="NCBI Taxonomy" id="132585"/>
    <lineage>
        <taxon>Eukaryota</taxon>
        <taxon>Metazoa</taxon>
        <taxon>Chordata</taxon>
        <taxon>Craniata</taxon>
        <taxon>Vertebrata</taxon>
        <taxon>Euteleostomi</taxon>
        <taxon>Archelosauria</taxon>
        <taxon>Archosauria</taxon>
        <taxon>Dinosauria</taxon>
        <taxon>Saurischia</taxon>
        <taxon>Theropoda</taxon>
        <taxon>Coelurosauria</taxon>
        <taxon>Aves</taxon>
        <taxon>Neognathae</taxon>
        <taxon>Galloanserae</taxon>
        <taxon>Anseriformes</taxon>
        <taxon>Anatidae</taxon>
        <taxon>Anserinae</taxon>
        <taxon>Anser</taxon>
    </lineage>
</organism>